<name>A0AAV9GA95_9PEZI</name>
<evidence type="ECO:0000313" key="3">
    <source>
        <dbReference type="Proteomes" id="UP001321760"/>
    </source>
</evidence>
<organism evidence="2 3">
    <name type="scientific">Podospora aff. communis PSN243</name>
    <dbReference type="NCBI Taxonomy" id="3040156"/>
    <lineage>
        <taxon>Eukaryota</taxon>
        <taxon>Fungi</taxon>
        <taxon>Dikarya</taxon>
        <taxon>Ascomycota</taxon>
        <taxon>Pezizomycotina</taxon>
        <taxon>Sordariomycetes</taxon>
        <taxon>Sordariomycetidae</taxon>
        <taxon>Sordariales</taxon>
        <taxon>Podosporaceae</taxon>
        <taxon>Podospora</taxon>
    </lineage>
</organism>
<evidence type="ECO:0000313" key="2">
    <source>
        <dbReference type="EMBL" id="KAK4444185.1"/>
    </source>
</evidence>
<accession>A0AAV9GA95</accession>
<proteinExistence type="predicted"/>
<feature type="chain" id="PRO_5043474231" description="Secreted protein" evidence="1">
    <location>
        <begin position="21"/>
        <end position="111"/>
    </location>
</feature>
<comment type="caution">
    <text evidence="2">The sequence shown here is derived from an EMBL/GenBank/DDBJ whole genome shotgun (WGS) entry which is preliminary data.</text>
</comment>
<keyword evidence="3" id="KW-1185">Reference proteome</keyword>
<sequence>MMFTNLLLAFIMVFTMSSDAAIIRMYSDGSCKNFIGERNVWDNTCAPETGFSSYEITTAGGHLQMIRSYSPNNCGSGETSCQFADSLNLCNRAFNDAGASNALGSSLWPCT</sequence>
<keyword evidence="1" id="KW-0732">Signal</keyword>
<dbReference type="Proteomes" id="UP001321760">
    <property type="component" value="Unassembled WGS sequence"/>
</dbReference>
<gene>
    <name evidence="2" type="ORF">QBC34DRAFT_442696</name>
</gene>
<protein>
    <recommendedName>
        <fullName evidence="4">Secreted protein</fullName>
    </recommendedName>
</protein>
<evidence type="ECO:0000256" key="1">
    <source>
        <dbReference type="SAM" id="SignalP"/>
    </source>
</evidence>
<dbReference type="AlphaFoldDB" id="A0AAV9GA95"/>
<reference evidence="2" key="2">
    <citation type="submission" date="2023-05" db="EMBL/GenBank/DDBJ databases">
        <authorList>
            <consortium name="Lawrence Berkeley National Laboratory"/>
            <person name="Steindorff A."/>
            <person name="Hensen N."/>
            <person name="Bonometti L."/>
            <person name="Westerberg I."/>
            <person name="Brannstrom I.O."/>
            <person name="Guillou S."/>
            <person name="Cros-Aarteil S."/>
            <person name="Calhoun S."/>
            <person name="Haridas S."/>
            <person name="Kuo A."/>
            <person name="Mondo S."/>
            <person name="Pangilinan J."/>
            <person name="Riley R."/>
            <person name="Labutti K."/>
            <person name="Andreopoulos B."/>
            <person name="Lipzen A."/>
            <person name="Chen C."/>
            <person name="Yanf M."/>
            <person name="Daum C."/>
            <person name="Ng V."/>
            <person name="Clum A."/>
            <person name="Ohm R."/>
            <person name="Martin F."/>
            <person name="Silar P."/>
            <person name="Natvig D."/>
            <person name="Lalanne C."/>
            <person name="Gautier V."/>
            <person name="Ament-Velasquez S.L."/>
            <person name="Kruys A."/>
            <person name="Hutchinson M.I."/>
            <person name="Powell A.J."/>
            <person name="Barry K."/>
            <person name="Miller A.N."/>
            <person name="Grigoriev I.V."/>
            <person name="Debuchy R."/>
            <person name="Gladieux P."/>
            <person name="Thoren M.H."/>
            <person name="Johannesson H."/>
        </authorList>
    </citation>
    <scope>NUCLEOTIDE SEQUENCE</scope>
    <source>
        <strain evidence="2">PSN243</strain>
    </source>
</reference>
<evidence type="ECO:0008006" key="4">
    <source>
        <dbReference type="Google" id="ProtNLM"/>
    </source>
</evidence>
<dbReference type="EMBL" id="MU865980">
    <property type="protein sequence ID" value="KAK4444185.1"/>
    <property type="molecule type" value="Genomic_DNA"/>
</dbReference>
<reference evidence="2" key="1">
    <citation type="journal article" date="2023" name="Mol. Phylogenet. Evol.">
        <title>Genome-scale phylogeny and comparative genomics of the fungal order Sordariales.</title>
        <authorList>
            <person name="Hensen N."/>
            <person name="Bonometti L."/>
            <person name="Westerberg I."/>
            <person name="Brannstrom I.O."/>
            <person name="Guillou S."/>
            <person name="Cros-Aarteil S."/>
            <person name="Calhoun S."/>
            <person name="Haridas S."/>
            <person name="Kuo A."/>
            <person name="Mondo S."/>
            <person name="Pangilinan J."/>
            <person name="Riley R."/>
            <person name="LaButti K."/>
            <person name="Andreopoulos B."/>
            <person name="Lipzen A."/>
            <person name="Chen C."/>
            <person name="Yan M."/>
            <person name="Daum C."/>
            <person name="Ng V."/>
            <person name="Clum A."/>
            <person name="Steindorff A."/>
            <person name="Ohm R.A."/>
            <person name="Martin F."/>
            <person name="Silar P."/>
            <person name="Natvig D.O."/>
            <person name="Lalanne C."/>
            <person name="Gautier V."/>
            <person name="Ament-Velasquez S.L."/>
            <person name="Kruys A."/>
            <person name="Hutchinson M.I."/>
            <person name="Powell A.J."/>
            <person name="Barry K."/>
            <person name="Miller A.N."/>
            <person name="Grigoriev I.V."/>
            <person name="Debuchy R."/>
            <person name="Gladieux P."/>
            <person name="Hiltunen Thoren M."/>
            <person name="Johannesson H."/>
        </authorList>
    </citation>
    <scope>NUCLEOTIDE SEQUENCE</scope>
    <source>
        <strain evidence="2">PSN243</strain>
    </source>
</reference>
<feature type="signal peptide" evidence="1">
    <location>
        <begin position="1"/>
        <end position="20"/>
    </location>
</feature>